<feature type="chain" id="PRO_5040722762" evidence="5">
    <location>
        <begin position="19"/>
        <end position="588"/>
    </location>
</feature>
<dbReference type="PROSITE" id="PS00329">
    <property type="entry name" value="HSP70_2"/>
    <property type="match status" value="1"/>
</dbReference>
<evidence type="ECO:0000256" key="5">
    <source>
        <dbReference type="SAM" id="SignalP"/>
    </source>
</evidence>
<name>A0A9X6NF54_HYPEX</name>
<dbReference type="PROSITE" id="PS00297">
    <property type="entry name" value="HSP70_1"/>
    <property type="match status" value="1"/>
</dbReference>
<dbReference type="InterPro" id="IPR029047">
    <property type="entry name" value="HSP70_peptide-bd_sf"/>
</dbReference>
<dbReference type="Gene3D" id="2.60.34.10">
    <property type="entry name" value="Substrate Binding Domain Of DNAk, Chain A, domain 1"/>
    <property type="match status" value="1"/>
</dbReference>
<dbReference type="SUPFAM" id="SSF100920">
    <property type="entry name" value="Heat shock protein 70kD (HSP70), peptide-binding domain"/>
    <property type="match status" value="1"/>
</dbReference>
<dbReference type="FunFam" id="3.30.30.30:FF:000005">
    <property type="entry name" value="Heat shock protein ssb1"/>
    <property type="match status" value="1"/>
</dbReference>
<sequence length="588" mass="63746">MHIVALASFCHALHVAQVADRHHTADEEVERYSNYQTTHVYCFNEDPSKAWKKLHHRKISHQGSRPRMSAEVENLLSNDAVGIDLGTTNSAVAAWVDGRAFVLANCFGSRLTPSCVSYDFGECEVGEIAKENSFDGTVDTIHTIKRIIGRTFAEEEVQRHASRWPFTVIDRGDGKPVVRLSNGQCKSPEDISAEVLKALLQTAKVQLKRPVSRAVISVPANFTHAQREATKRAAVLAGLEVIALINEPTAAAIAYGISHSQGSQTILVFDLGGGTLDVSVVKTGSDDAGRRTIQVLCTDGDSSLGGLDFDERIYQWLLGAFETRHGLGIRENPRAVSRLRSHAEAVKFTLSGEGILHAVVALPALHNGIDFKETLSREVFEVACQDLFARLTCPIEYCLKFKQLMTSDIDQVVLVGGCSRIPKVREIVQAYFAGRPVYRDIHPDEAVALGAATYARCLASAGSCPELMLLDVTSHSIGIELADGTYSTVVGKFSALSAASRTVLVTTVEDYQTVVVLRIYEGDDRRLRHNCYLGQLTLSGLTPADAGKTIVSVVFQLNASSLLSISAVEVCDTTTATASGMEISLDIS</sequence>
<dbReference type="Gene3D" id="3.90.640.10">
    <property type="entry name" value="Actin, Chain A, domain 4"/>
    <property type="match status" value="1"/>
</dbReference>
<dbReference type="CDD" id="cd24028">
    <property type="entry name" value="ASKHA_NBD_HSP70_HSPA1-like"/>
    <property type="match status" value="1"/>
</dbReference>
<gene>
    <name evidence="6" type="ORF">BV898_17208</name>
</gene>
<evidence type="ECO:0000256" key="4">
    <source>
        <dbReference type="RuleBase" id="RU003322"/>
    </source>
</evidence>
<dbReference type="InterPro" id="IPR013126">
    <property type="entry name" value="Hsp_70_fam"/>
</dbReference>
<comment type="caution">
    <text evidence="6">The sequence shown here is derived from an EMBL/GenBank/DDBJ whole genome shotgun (WGS) entry which is preliminary data.</text>
</comment>
<dbReference type="PANTHER" id="PTHR19375">
    <property type="entry name" value="HEAT SHOCK PROTEIN 70KDA"/>
    <property type="match status" value="1"/>
</dbReference>
<dbReference type="SUPFAM" id="SSF53067">
    <property type="entry name" value="Actin-like ATPase domain"/>
    <property type="match status" value="2"/>
</dbReference>
<evidence type="ECO:0000256" key="3">
    <source>
        <dbReference type="ARBA" id="ARBA00022840"/>
    </source>
</evidence>
<dbReference type="EMBL" id="MTYJ01000285">
    <property type="protein sequence ID" value="OWA52765.1"/>
    <property type="molecule type" value="Genomic_DNA"/>
</dbReference>
<dbReference type="InterPro" id="IPR018181">
    <property type="entry name" value="Heat_shock_70_CS"/>
</dbReference>
<dbReference type="GO" id="GO:0140662">
    <property type="term" value="F:ATP-dependent protein folding chaperone"/>
    <property type="evidence" value="ECO:0007669"/>
    <property type="project" value="InterPro"/>
</dbReference>
<proteinExistence type="inferred from homology"/>
<dbReference type="PRINTS" id="PR00301">
    <property type="entry name" value="HEATSHOCK70"/>
</dbReference>
<dbReference type="InterPro" id="IPR043129">
    <property type="entry name" value="ATPase_NBD"/>
</dbReference>
<dbReference type="AlphaFoldDB" id="A0A9X6NF54"/>
<dbReference type="Proteomes" id="UP000192578">
    <property type="component" value="Unassembled WGS sequence"/>
</dbReference>
<evidence type="ECO:0000313" key="6">
    <source>
        <dbReference type="EMBL" id="OWA52765.1"/>
    </source>
</evidence>
<keyword evidence="2 4" id="KW-0547">Nucleotide-binding</keyword>
<keyword evidence="3 4" id="KW-0067">ATP-binding</keyword>
<evidence type="ECO:0000256" key="1">
    <source>
        <dbReference type="ARBA" id="ARBA00007381"/>
    </source>
</evidence>
<organism evidence="6 7">
    <name type="scientific">Hypsibius exemplaris</name>
    <name type="common">Freshwater tardigrade</name>
    <dbReference type="NCBI Taxonomy" id="2072580"/>
    <lineage>
        <taxon>Eukaryota</taxon>
        <taxon>Metazoa</taxon>
        <taxon>Ecdysozoa</taxon>
        <taxon>Tardigrada</taxon>
        <taxon>Eutardigrada</taxon>
        <taxon>Parachela</taxon>
        <taxon>Hypsibioidea</taxon>
        <taxon>Hypsibiidae</taxon>
        <taxon>Hypsibius</taxon>
    </lineage>
</organism>
<feature type="signal peptide" evidence="5">
    <location>
        <begin position="1"/>
        <end position="18"/>
    </location>
</feature>
<evidence type="ECO:0000313" key="7">
    <source>
        <dbReference type="Proteomes" id="UP000192578"/>
    </source>
</evidence>
<evidence type="ECO:0000256" key="2">
    <source>
        <dbReference type="ARBA" id="ARBA00022741"/>
    </source>
</evidence>
<keyword evidence="7" id="KW-1185">Reference proteome</keyword>
<dbReference type="Gene3D" id="3.30.420.40">
    <property type="match status" value="2"/>
</dbReference>
<dbReference type="GO" id="GO:0005524">
    <property type="term" value="F:ATP binding"/>
    <property type="evidence" value="ECO:0007669"/>
    <property type="project" value="UniProtKB-KW"/>
</dbReference>
<dbReference type="OrthoDB" id="2401965at2759"/>
<accession>A0A9X6NF54</accession>
<keyword evidence="5" id="KW-0732">Signal</keyword>
<comment type="similarity">
    <text evidence="1 4">Belongs to the heat shock protein 70 family.</text>
</comment>
<reference evidence="7" key="1">
    <citation type="submission" date="2017-01" db="EMBL/GenBank/DDBJ databases">
        <title>Comparative genomics of anhydrobiosis in the tardigrade Hypsibius dujardini.</title>
        <authorList>
            <person name="Yoshida Y."/>
            <person name="Koutsovoulos G."/>
            <person name="Laetsch D."/>
            <person name="Stevens L."/>
            <person name="Kumar S."/>
            <person name="Horikawa D."/>
            <person name="Ishino K."/>
            <person name="Komine S."/>
            <person name="Tomita M."/>
            <person name="Blaxter M."/>
            <person name="Arakawa K."/>
        </authorList>
    </citation>
    <scope>NUCLEOTIDE SEQUENCE [LARGE SCALE GENOMIC DNA]</scope>
    <source>
        <strain evidence="7">Z151</strain>
    </source>
</reference>
<dbReference type="FunFam" id="3.90.640.10:FF:000003">
    <property type="entry name" value="Molecular chaperone DnaK"/>
    <property type="match status" value="1"/>
</dbReference>
<dbReference type="PROSITE" id="PS01036">
    <property type="entry name" value="HSP70_3"/>
    <property type="match status" value="1"/>
</dbReference>
<dbReference type="Pfam" id="PF00012">
    <property type="entry name" value="HSP70"/>
    <property type="match status" value="1"/>
</dbReference>
<protein>
    <submittedName>
        <fullName evidence="6">Luminal-binding protein 5</fullName>
    </submittedName>
</protein>